<evidence type="ECO:0000313" key="2">
    <source>
        <dbReference type="Proteomes" id="UP001281305"/>
    </source>
</evidence>
<evidence type="ECO:0000313" key="1">
    <source>
        <dbReference type="EMBL" id="WYK19054.1"/>
    </source>
</evidence>
<proteinExistence type="predicted"/>
<organism evidence="1 2">
    <name type="scientific">Roseovarius rhodophyticola</name>
    <dbReference type="NCBI Taxonomy" id="3080827"/>
    <lineage>
        <taxon>Bacteria</taxon>
        <taxon>Pseudomonadati</taxon>
        <taxon>Pseudomonadota</taxon>
        <taxon>Alphaproteobacteria</taxon>
        <taxon>Rhodobacterales</taxon>
        <taxon>Roseobacteraceae</taxon>
        <taxon>Roseovarius</taxon>
    </lineage>
</organism>
<sequence length="113" mass="11998">MGMTTVMFLAIVMVGFAHKWQDTPEALDPAIQSYLEAGGSISDICGTGDGSGGAAIPECEACLLKNSFAFLNKQKPTCHHATRWSILPTSFREPGGLSQAFDQSRPSRAPPVA</sequence>
<dbReference type="EMBL" id="CP146606">
    <property type="protein sequence ID" value="WYK19054.1"/>
    <property type="molecule type" value="Genomic_DNA"/>
</dbReference>
<name>A0ABZ2TH24_9RHOB</name>
<keyword evidence="2" id="KW-1185">Reference proteome</keyword>
<dbReference type="RefSeq" id="WP_339106813.1">
    <property type="nucleotide sequence ID" value="NZ_CP146606.1"/>
</dbReference>
<protein>
    <submittedName>
        <fullName evidence="1">Uncharacterized protein</fullName>
    </submittedName>
</protein>
<gene>
    <name evidence="1" type="ORF">RZS32_004000</name>
</gene>
<dbReference type="Proteomes" id="UP001281305">
    <property type="component" value="Chromosome"/>
</dbReference>
<reference evidence="1 2" key="1">
    <citation type="submission" date="2024-02" db="EMBL/GenBank/DDBJ databases">
        <title>Roseovarius strain W115 nov., isolated from a marine algae.</title>
        <authorList>
            <person name="Lee M.W."/>
            <person name="Lee J.K."/>
            <person name="Kim J.M."/>
            <person name="Choi D.G."/>
            <person name="Baek J.H."/>
            <person name="Bayburt H."/>
            <person name="Jung J.J."/>
            <person name="Han D.M."/>
            <person name="Jeon C.O."/>
        </authorList>
    </citation>
    <scope>NUCLEOTIDE SEQUENCE [LARGE SCALE GENOMIC DNA]</scope>
    <source>
        <strain evidence="1 2">W115</strain>
    </source>
</reference>
<accession>A0ABZ2TH24</accession>